<accession>A0A699U3M7</accession>
<feature type="region of interest" description="Disordered" evidence="1">
    <location>
        <begin position="122"/>
        <end position="146"/>
    </location>
</feature>
<proteinExistence type="predicted"/>
<protein>
    <submittedName>
        <fullName evidence="2">Uncharacterized protein</fullName>
    </submittedName>
</protein>
<gene>
    <name evidence="2" type="ORF">Tci_888849</name>
</gene>
<evidence type="ECO:0000256" key="1">
    <source>
        <dbReference type="SAM" id="MobiDB-lite"/>
    </source>
</evidence>
<comment type="caution">
    <text evidence="2">The sequence shown here is derived from an EMBL/GenBank/DDBJ whole genome shotgun (WGS) entry which is preliminary data.</text>
</comment>
<feature type="non-terminal residue" evidence="2">
    <location>
        <position position="146"/>
    </location>
</feature>
<dbReference type="EMBL" id="BKCJ011296231">
    <property type="protein sequence ID" value="GFD16880.1"/>
    <property type="molecule type" value="Genomic_DNA"/>
</dbReference>
<sequence length="146" mass="15347">AHEVPLLTAIASRVIDMEDPDAAKESSGTPSAIEKSTLDFDNENPASPMTEGKGPKDQAQETVAPEIPLGNMPGNDGVDANAPPKVLRKDYASIHPEQSTRGGKSLPMMGLAACTTFITPIDTKGVNDPGPLSYAEPQPHPEQSMT</sequence>
<feature type="region of interest" description="Disordered" evidence="1">
    <location>
        <begin position="13"/>
        <end position="107"/>
    </location>
</feature>
<dbReference type="AlphaFoldDB" id="A0A699U3M7"/>
<evidence type="ECO:0000313" key="2">
    <source>
        <dbReference type="EMBL" id="GFD16880.1"/>
    </source>
</evidence>
<name>A0A699U3M7_TANCI</name>
<reference evidence="2" key="1">
    <citation type="journal article" date="2019" name="Sci. Rep.">
        <title>Draft genome of Tanacetum cinerariifolium, the natural source of mosquito coil.</title>
        <authorList>
            <person name="Yamashiro T."/>
            <person name="Shiraishi A."/>
            <person name="Satake H."/>
            <person name="Nakayama K."/>
        </authorList>
    </citation>
    <scope>NUCLEOTIDE SEQUENCE</scope>
</reference>
<feature type="non-terminal residue" evidence="2">
    <location>
        <position position="1"/>
    </location>
</feature>
<organism evidence="2">
    <name type="scientific">Tanacetum cinerariifolium</name>
    <name type="common">Dalmatian daisy</name>
    <name type="synonym">Chrysanthemum cinerariifolium</name>
    <dbReference type="NCBI Taxonomy" id="118510"/>
    <lineage>
        <taxon>Eukaryota</taxon>
        <taxon>Viridiplantae</taxon>
        <taxon>Streptophyta</taxon>
        <taxon>Embryophyta</taxon>
        <taxon>Tracheophyta</taxon>
        <taxon>Spermatophyta</taxon>
        <taxon>Magnoliopsida</taxon>
        <taxon>eudicotyledons</taxon>
        <taxon>Gunneridae</taxon>
        <taxon>Pentapetalae</taxon>
        <taxon>asterids</taxon>
        <taxon>campanulids</taxon>
        <taxon>Asterales</taxon>
        <taxon>Asteraceae</taxon>
        <taxon>Asteroideae</taxon>
        <taxon>Anthemideae</taxon>
        <taxon>Anthemidinae</taxon>
        <taxon>Tanacetum</taxon>
    </lineage>
</organism>